<comment type="catalytic activity">
    <reaction evidence="9">
        <text>adenosine + phosphate = alpha-D-ribose 1-phosphate + adenine</text>
        <dbReference type="Rhea" id="RHEA:27642"/>
        <dbReference type="ChEBI" id="CHEBI:16335"/>
        <dbReference type="ChEBI" id="CHEBI:16708"/>
        <dbReference type="ChEBI" id="CHEBI:43474"/>
        <dbReference type="ChEBI" id="CHEBI:57720"/>
        <dbReference type="EC" id="2.4.2.1"/>
    </reaction>
    <physiologicalReaction direction="left-to-right" evidence="9">
        <dbReference type="Rhea" id="RHEA:27643"/>
    </physiologicalReaction>
</comment>
<sequence>MDKKIINIKDMEFIKLQDKNINMLFSTAKNNVSFKIGSNELYNHLDDLKEDLNLKDFKFLEQIHGNKIYNIDKDFGLDIKKGDGLYTKRKSIAIGVFTADCVPVILYDNKNNIISAVHSGWKGTFEEISGKAVDIFIKNGSNPSNIKVIIGPHICSKCYEVSEELIEKFKSKDIFNNFKIHEGRFLNLENCVKSQLLYRGIKEENIISLKICTLCEKNIKLHSYRKDKENSGRLISFIYMN</sequence>
<dbReference type="Proteomes" id="UP000184035">
    <property type="component" value="Unassembled WGS sequence"/>
</dbReference>
<evidence type="ECO:0000256" key="2">
    <source>
        <dbReference type="ARBA" id="ARBA00003215"/>
    </source>
</evidence>
<dbReference type="SUPFAM" id="SSF64438">
    <property type="entry name" value="CNF1/YfiH-like putative cysteine hydrolases"/>
    <property type="match status" value="1"/>
</dbReference>
<dbReference type="STRING" id="1533.SAMN05443638_11621"/>
<dbReference type="Gene3D" id="3.60.140.10">
    <property type="entry name" value="CNF1/YfiH-like putative cysteine hydrolases"/>
    <property type="match status" value="1"/>
</dbReference>
<comment type="catalytic activity">
    <reaction evidence="8">
        <text>adenosine + H2O + H(+) = inosine + NH4(+)</text>
        <dbReference type="Rhea" id="RHEA:24408"/>
        <dbReference type="ChEBI" id="CHEBI:15377"/>
        <dbReference type="ChEBI" id="CHEBI:15378"/>
        <dbReference type="ChEBI" id="CHEBI:16335"/>
        <dbReference type="ChEBI" id="CHEBI:17596"/>
        <dbReference type="ChEBI" id="CHEBI:28938"/>
        <dbReference type="EC" id="3.5.4.4"/>
    </reaction>
    <physiologicalReaction direction="left-to-right" evidence="8">
        <dbReference type="Rhea" id="RHEA:24409"/>
    </physiologicalReaction>
</comment>
<dbReference type="RefSeq" id="WP_072896368.1">
    <property type="nucleotide sequence ID" value="NZ_FQVM01000016.1"/>
</dbReference>
<evidence type="ECO:0000256" key="7">
    <source>
        <dbReference type="ARBA" id="ARBA00022833"/>
    </source>
</evidence>
<dbReference type="InterPro" id="IPR011324">
    <property type="entry name" value="Cytotoxic_necrot_fac-like_cat"/>
</dbReference>
<dbReference type="EMBL" id="FQVM01000016">
    <property type="protein sequence ID" value="SHE89133.1"/>
    <property type="molecule type" value="Genomic_DNA"/>
</dbReference>
<comment type="catalytic activity">
    <reaction evidence="1">
        <text>inosine + phosphate = alpha-D-ribose 1-phosphate + hypoxanthine</text>
        <dbReference type="Rhea" id="RHEA:27646"/>
        <dbReference type="ChEBI" id="CHEBI:17368"/>
        <dbReference type="ChEBI" id="CHEBI:17596"/>
        <dbReference type="ChEBI" id="CHEBI:43474"/>
        <dbReference type="ChEBI" id="CHEBI:57720"/>
        <dbReference type="EC" id="2.4.2.1"/>
    </reaction>
    <physiologicalReaction direction="left-to-right" evidence="1">
        <dbReference type="Rhea" id="RHEA:27647"/>
    </physiologicalReaction>
</comment>
<dbReference type="PANTHER" id="PTHR30616:SF2">
    <property type="entry name" value="PURINE NUCLEOSIDE PHOSPHORYLASE LACC1"/>
    <property type="match status" value="1"/>
</dbReference>
<dbReference type="PANTHER" id="PTHR30616">
    <property type="entry name" value="UNCHARACTERIZED PROTEIN YFIH"/>
    <property type="match status" value="1"/>
</dbReference>
<keyword evidence="13" id="KW-1185">Reference proteome</keyword>
<evidence type="ECO:0000256" key="8">
    <source>
        <dbReference type="ARBA" id="ARBA00047989"/>
    </source>
</evidence>
<evidence type="ECO:0000256" key="9">
    <source>
        <dbReference type="ARBA" id="ARBA00048968"/>
    </source>
</evidence>
<keyword evidence="4" id="KW-0808">Transferase</keyword>
<reference evidence="12 13" key="1">
    <citation type="submission" date="2016-11" db="EMBL/GenBank/DDBJ databases">
        <authorList>
            <person name="Jaros S."/>
            <person name="Januszkiewicz K."/>
            <person name="Wedrychowicz H."/>
        </authorList>
    </citation>
    <scope>NUCLEOTIDE SEQUENCE [LARGE SCALE GENOMIC DNA]</scope>
    <source>
        <strain evidence="12 13">DSM 2631</strain>
    </source>
</reference>
<name>A0A1M4X6Y3_9CLOT</name>
<evidence type="ECO:0000256" key="5">
    <source>
        <dbReference type="ARBA" id="ARBA00022723"/>
    </source>
</evidence>
<dbReference type="InterPro" id="IPR003730">
    <property type="entry name" value="Cu_polyphenol_OxRdtase"/>
</dbReference>
<dbReference type="Pfam" id="PF02578">
    <property type="entry name" value="Cu-oxidase_4"/>
    <property type="match status" value="1"/>
</dbReference>
<evidence type="ECO:0000313" key="12">
    <source>
        <dbReference type="EMBL" id="SHE89133.1"/>
    </source>
</evidence>
<dbReference type="GO" id="GO:0016787">
    <property type="term" value="F:hydrolase activity"/>
    <property type="evidence" value="ECO:0007669"/>
    <property type="project" value="UniProtKB-KW"/>
</dbReference>
<dbReference type="OrthoDB" id="4279at2"/>
<evidence type="ECO:0000256" key="10">
    <source>
        <dbReference type="ARBA" id="ARBA00049893"/>
    </source>
</evidence>
<organism evidence="12 13">
    <name type="scientific">Clostridium fallax</name>
    <dbReference type="NCBI Taxonomy" id="1533"/>
    <lineage>
        <taxon>Bacteria</taxon>
        <taxon>Bacillati</taxon>
        <taxon>Bacillota</taxon>
        <taxon>Clostridia</taxon>
        <taxon>Eubacteriales</taxon>
        <taxon>Clostridiaceae</taxon>
        <taxon>Clostridium</taxon>
    </lineage>
</organism>
<evidence type="ECO:0000256" key="11">
    <source>
        <dbReference type="RuleBase" id="RU361274"/>
    </source>
</evidence>
<keyword evidence="7" id="KW-0862">Zinc</keyword>
<dbReference type="GO" id="GO:0005507">
    <property type="term" value="F:copper ion binding"/>
    <property type="evidence" value="ECO:0007669"/>
    <property type="project" value="TreeGrafter"/>
</dbReference>
<accession>A0A1M4X6Y3</accession>
<evidence type="ECO:0000256" key="1">
    <source>
        <dbReference type="ARBA" id="ARBA00000553"/>
    </source>
</evidence>
<keyword evidence="5" id="KW-0479">Metal-binding</keyword>
<keyword evidence="6" id="KW-0378">Hydrolase</keyword>
<dbReference type="AlphaFoldDB" id="A0A1M4X6Y3"/>
<evidence type="ECO:0000256" key="4">
    <source>
        <dbReference type="ARBA" id="ARBA00022679"/>
    </source>
</evidence>
<comment type="catalytic activity">
    <reaction evidence="10">
        <text>S-methyl-5'-thioadenosine + phosphate = 5-(methylsulfanyl)-alpha-D-ribose 1-phosphate + adenine</text>
        <dbReference type="Rhea" id="RHEA:11852"/>
        <dbReference type="ChEBI" id="CHEBI:16708"/>
        <dbReference type="ChEBI" id="CHEBI:17509"/>
        <dbReference type="ChEBI" id="CHEBI:43474"/>
        <dbReference type="ChEBI" id="CHEBI:58533"/>
        <dbReference type="EC" id="2.4.2.28"/>
    </reaction>
    <physiologicalReaction direction="left-to-right" evidence="10">
        <dbReference type="Rhea" id="RHEA:11853"/>
    </physiologicalReaction>
</comment>
<evidence type="ECO:0000313" key="13">
    <source>
        <dbReference type="Proteomes" id="UP000184035"/>
    </source>
</evidence>
<gene>
    <name evidence="12" type="ORF">SAMN05443638_11621</name>
</gene>
<dbReference type="CDD" id="cd16833">
    <property type="entry name" value="YfiH"/>
    <property type="match status" value="1"/>
</dbReference>
<dbReference type="NCBIfam" id="TIGR00726">
    <property type="entry name" value="peptidoglycan editing factor PgeF"/>
    <property type="match status" value="1"/>
</dbReference>
<proteinExistence type="inferred from homology"/>
<dbReference type="GO" id="GO:0017061">
    <property type="term" value="F:S-methyl-5-thioadenosine phosphorylase activity"/>
    <property type="evidence" value="ECO:0007669"/>
    <property type="project" value="UniProtKB-EC"/>
</dbReference>
<comment type="function">
    <text evidence="2">Purine nucleoside enzyme that catalyzes the phosphorolysis of adenosine and inosine nucleosides, yielding D-ribose 1-phosphate and the respective free bases, adenine and hypoxanthine. Also catalyzes the phosphorolysis of S-methyl-5'-thioadenosine into adenine and S-methyl-5-thio-alpha-D-ribose 1-phosphate. Also has adenosine deaminase activity.</text>
</comment>
<comment type="similarity">
    <text evidence="3 11">Belongs to the purine nucleoside phosphorylase YfiH/LACC1 family.</text>
</comment>
<evidence type="ECO:0000256" key="3">
    <source>
        <dbReference type="ARBA" id="ARBA00007353"/>
    </source>
</evidence>
<evidence type="ECO:0000256" key="6">
    <source>
        <dbReference type="ARBA" id="ARBA00022801"/>
    </source>
</evidence>
<protein>
    <recommendedName>
        <fullName evidence="11">Purine nucleoside phosphorylase</fullName>
    </recommendedName>
</protein>
<dbReference type="InterPro" id="IPR038371">
    <property type="entry name" value="Cu_polyphenol_OxRdtase_sf"/>
</dbReference>